<comment type="caution">
    <text evidence="1">The sequence shown here is derived from an EMBL/GenBank/DDBJ whole genome shotgun (WGS) entry which is preliminary data.</text>
</comment>
<accession>A0ABD0JE36</accession>
<proteinExistence type="predicted"/>
<dbReference type="AlphaFoldDB" id="A0ABD0JE36"/>
<feature type="non-terminal residue" evidence="1">
    <location>
        <position position="62"/>
    </location>
</feature>
<keyword evidence="2" id="KW-1185">Reference proteome</keyword>
<reference evidence="1 2" key="1">
    <citation type="journal article" date="2023" name="Sci. Data">
        <title>Genome assembly of the Korean intertidal mud-creeper Batillaria attramentaria.</title>
        <authorList>
            <person name="Patra A.K."/>
            <person name="Ho P.T."/>
            <person name="Jun S."/>
            <person name="Lee S.J."/>
            <person name="Kim Y."/>
            <person name="Won Y.J."/>
        </authorList>
    </citation>
    <scope>NUCLEOTIDE SEQUENCE [LARGE SCALE GENOMIC DNA]</scope>
    <source>
        <strain evidence="1">Wonlab-2016</strain>
    </source>
</reference>
<name>A0ABD0JE36_9CAEN</name>
<dbReference type="EMBL" id="JACVVK020000481">
    <property type="protein sequence ID" value="KAK7471716.1"/>
    <property type="molecule type" value="Genomic_DNA"/>
</dbReference>
<sequence length="62" mass="6780">VRLDAVEAVNNFARHFVLRMLSTLYCGVTVGDPATLTLPSAPGGWTQAVVIEYDGVWQYGPR</sequence>
<dbReference type="Proteomes" id="UP001519460">
    <property type="component" value="Unassembled WGS sequence"/>
</dbReference>
<gene>
    <name evidence="1" type="ORF">BaRGS_00035648</name>
</gene>
<evidence type="ECO:0000313" key="1">
    <source>
        <dbReference type="EMBL" id="KAK7471716.1"/>
    </source>
</evidence>
<evidence type="ECO:0000313" key="2">
    <source>
        <dbReference type="Proteomes" id="UP001519460"/>
    </source>
</evidence>
<protein>
    <submittedName>
        <fullName evidence="1">Uncharacterized protein</fullName>
    </submittedName>
</protein>
<organism evidence="1 2">
    <name type="scientific">Batillaria attramentaria</name>
    <dbReference type="NCBI Taxonomy" id="370345"/>
    <lineage>
        <taxon>Eukaryota</taxon>
        <taxon>Metazoa</taxon>
        <taxon>Spiralia</taxon>
        <taxon>Lophotrochozoa</taxon>
        <taxon>Mollusca</taxon>
        <taxon>Gastropoda</taxon>
        <taxon>Caenogastropoda</taxon>
        <taxon>Sorbeoconcha</taxon>
        <taxon>Cerithioidea</taxon>
        <taxon>Batillariidae</taxon>
        <taxon>Batillaria</taxon>
    </lineage>
</organism>
<feature type="non-terminal residue" evidence="1">
    <location>
        <position position="1"/>
    </location>
</feature>